<dbReference type="Proteomes" id="UP000542125">
    <property type="component" value="Unassembled WGS sequence"/>
</dbReference>
<dbReference type="EMBL" id="JACBYR010000001">
    <property type="protein sequence ID" value="NYE83384.1"/>
    <property type="molecule type" value="Genomic_DNA"/>
</dbReference>
<protein>
    <submittedName>
        <fullName evidence="2">Drug/metabolite transporter (DMT)-like permease</fullName>
    </submittedName>
</protein>
<keyword evidence="3" id="KW-1185">Reference proteome</keyword>
<comment type="caution">
    <text evidence="2">The sequence shown here is derived from an EMBL/GenBank/DDBJ whole genome shotgun (WGS) entry which is preliminary data.</text>
</comment>
<feature type="transmembrane region" description="Helical" evidence="1">
    <location>
        <begin position="28"/>
        <end position="46"/>
    </location>
</feature>
<sequence length="120" mass="13080">MKNTAGPLILVLLGIAWLLHELGWRIEWEVLGAAALALAGVLVLALEGFTKSSVVNGPMLIFAGAGWYAYHERWFSWNLILPVAVILLGICLVLSRVSNLPVRRAARADRRAANDGPPLR</sequence>
<accession>A0A7Y9LKY1</accession>
<keyword evidence="1" id="KW-0812">Transmembrane</keyword>
<proteinExistence type="predicted"/>
<gene>
    <name evidence="2" type="ORF">FHW18_002655</name>
</gene>
<evidence type="ECO:0000313" key="2">
    <source>
        <dbReference type="EMBL" id="NYE83384.1"/>
    </source>
</evidence>
<dbReference type="AlphaFoldDB" id="A0A7Y9LKY1"/>
<evidence type="ECO:0000256" key="1">
    <source>
        <dbReference type="SAM" id="Phobius"/>
    </source>
</evidence>
<organism evidence="2 3">
    <name type="scientific">Pigmentiphaga litoralis</name>
    <dbReference type="NCBI Taxonomy" id="516702"/>
    <lineage>
        <taxon>Bacteria</taxon>
        <taxon>Pseudomonadati</taxon>
        <taxon>Pseudomonadota</taxon>
        <taxon>Betaproteobacteria</taxon>
        <taxon>Burkholderiales</taxon>
        <taxon>Alcaligenaceae</taxon>
        <taxon>Pigmentiphaga</taxon>
    </lineage>
</organism>
<feature type="transmembrane region" description="Helical" evidence="1">
    <location>
        <begin position="76"/>
        <end position="94"/>
    </location>
</feature>
<keyword evidence="1" id="KW-1133">Transmembrane helix</keyword>
<reference evidence="2 3" key="1">
    <citation type="submission" date="2020-07" db="EMBL/GenBank/DDBJ databases">
        <title>Genomic Encyclopedia of Type Strains, Phase IV (KMG-V): Genome sequencing to study the core and pangenomes of soil and plant-associated prokaryotes.</title>
        <authorList>
            <person name="Whitman W."/>
        </authorList>
    </citation>
    <scope>NUCLEOTIDE SEQUENCE [LARGE SCALE GENOMIC DNA]</scope>
    <source>
        <strain evidence="2 3">SAS40</strain>
    </source>
</reference>
<dbReference type="RefSeq" id="WP_179586990.1">
    <property type="nucleotide sequence ID" value="NZ_JACBYR010000001.1"/>
</dbReference>
<feature type="transmembrane region" description="Helical" evidence="1">
    <location>
        <begin position="53"/>
        <end position="70"/>
    </location>
</feature>
<evidence type="ECO:0000313" key="3">
    <source>
        <dbReference type="Proteomes" id="UP000542125"/>
    </source>
</evidence>
<keyword evidence="1" id="KW-0472">Membrane</keyword>
<name>A0A7Y9LKY1_9BURK</name>